<accession>A0A0C3S8Q9</accession>
<dbReference type="OrthoDB" id="10500275at2759"/>
<keyword evidence="3" id="KW-1185">Reference proteome</keyword>
<dbReference type="AlphaFoldDB" id="A0A0C3S8Q9"/>
<reference evidence="2 3" key="1">
    <citation type="journal article" date="2014" name="PLoS Genet.">
        <title>Analysis of the Phlebiopsis gigantea genome, transcriptome and secretome provides insight into its pioneer colonization strategies of wood.</title>
        <authorList>
            <person name="Hori C."/>
            <person name="Ishida T."/>
            <person name="Igarashi K."/>
            <person name="Samejima M."/>
            <person name="Suzuki H."/>
            <person name="Master E."/>
            <person name="Ferreira P."/>
            <person name="Ruiz-Duenas F.J."/>
            <person name="Held B."/>
            <person name="Canessa P."/>
            <person name="Larrondo L.F."/>
            <person name="Schmoll M."/>
            <person name="Druzhinina I.S."/>
            <person name="Kubicek C.P."/>
            <person name="Gaskell J.A."/>
            <person name="Kersten P."/>
            <person name="St John F."/>
            <person name="Glasner J."/>
            <person name="Sabat G."/>
            <person name="Splinter BonDurant S."/>
            <person name="Syed K."/>
            <person name="Yadav J."/>
            <person name="Mgbeahuruike A.C."/>
            <person name="Kovalchuk A."/>
            <person name="Asiegbu F.O."/>
            <person name="Lackner G."/>
            <person name="Hoffmeister D."/>
            <person name="Rencoret J."/>
            <person name="Gutierrez A."/>
            <person name="Sun H."/>
            <person name="Lindquist E."/>
            <person name="Barry K."/>
            <person name="Riley R."/>
            <person name="Grigoriev I.V."/>
            <person name="Henrissat B."/>
            <person name="Kues U."/>
            <person name="Berka R.M."/>
            <person name="Martinez A.T."/>
            <person name="Covert S.F."/>
            <person name="Blanchette R.A."/>
            <person name="Cullen D."/>
        </authorList>
    </citation>
    <scope>NUCLEOTIDE SEQUENCE [LARGE SCALE GENOMIC DNA]</scope>
    <source>
        <strain evidence="2 3">11061_1 CR5-6</strain>
    </source>
</reference>
<evidence type="ECO:0000313" key="3">
    <source>
        <dbReference type="Proteomes" id="UP000053257"/>
    </source>
</evidence>
<dbReference type="HOGENOM" id="CLU_584084_0_0_1"/>
<evidence type="ECO:0000256" key="1">
    <source>
        <dbReference type="SAM" id="MobiDB-lite"/>
    </source>
</evidence>
<proteinExistence type="predicted"/>
<evidence type="ECO:0000313" key="2">
    <source>
        <dbReference type="EMBL" id="KIP05550.1"/>
    </source>
</evidence>
<dbReference type="EMBL" id="KN840540">
    <property type="protein sequence ID" value="KIP05550.1"/>
    <property type="molecule type" value="Genomic_DNA"/>
</dbReference>
<protein>
    <submittedName>
        <fullName evidence="2">Uncharacterized protein</fullName>
    </submittedName>
</protein>
<name>A0A0C3S8Q9_PHLG1</name>
<gene>
    <name evidence="2" type="ORF">PHLGIDRAFT_14460</name>
</gene>
<organism evidence="2 3">
    <name type="scientific">Phlebiopsis gigantea (strain 11061_1 CR5-6)</name>
    <name type="common">White-rot fungus</name>
    <name type="synonym">Peniophora gigantea</name>
    <dbReference type="NCBI Taxonomy" id="745531"/>
    <lineage>
        <taxon>Eukaryota</taxon>
        <taxon>Fungi</taxon>
        <taxon>Dikarya</taxon>
        <taxon>Basidiomycota</taxon>
        <taxon>Agaricomycotina</taxon>
        <taxon>Agaricomycetes</taxon>
        <taxon>Polyporales</taxon>
        <taxon>Phanerochaetaceae</taxon>
        <taxon>Phlebiopsis</taxon>
    </lineage>
</organism>
<feature type="region of interest" description="Disordered" evidence="1">
    <location>
        <begin position="261"/>
        <end position="331"/>
    </location>
</feature>
<sequence length="468" mass="52555">MEATDGRVGASVCTLHARPTHSNEPSGNVEYRSLPRVWSRSQATINRDEEFSDHAVPARETGCARPRENGRRKRPVAELENTALKSSMRWHSTIPNPSQRDVRFAWLHAVDSYPFGRLTGEVRGGVGVSGFNMPHHDPPVASRARSPVRRHKRPGRRYWYRDYFIDHPAYTESDNREAFAGRGKKPDKVKIFCAACFEREINALSGTMDREACVSLRTSDTERVVWDAQDGKAQWIANRPQNCLVHLRDCENQLPDVRQKAENELKDSAKSKSHQRRRTASPSPHGSMLAAQPLTRLHHGRTSSSFGTVGPWPGVEHASRQMDPPLWPEALAPPLSREHVPWDPPAGPSAVAEWGWIPHYSPPDFTPPYNAPPSVDNGVHSNELGSECSSRWGQAVTSVTHPAPLANYMDFEQDYTEWPSHDVDMVPGDHNTPFYSVNPHHPDGSRWEGFDVPPDFDSHAYMGSGYPQ</sequence>
<dbReference type="Proteomes" id="UP000053257">
    <property type="component" value="Unassembled WGS sequence"/>
</dbReference>
<feature type="compositionally biased region" description="Basic and acidic residues" evidence="1">
    <location>
        <begin position="261"/>
        <end position="270"/>
    </location>
</feature>